<protein>
    <submittedName>
        <fullName evidence="1">Uncharacterized protein</fullName>
    </submittedName>
</protein>
<keyword evidence="2" id="KW-1185">Reference proteome</keyword>
<evidence type="ECO:0000313" key="2">
    <source>
        <dbReference type="Proteomes" id="UP001055811"/>
    </source>
</evidence>
<dbReference type="Proteomes" id="UP001055811">
    <property type="component" value="Linkage Group LG04"/>
</dbReference>
<proteinExistence type="predicted"/>
<organism evidence="1 2">
    <name type="scientific">Cichorium intybus</name>
    <name type="common">Chicory</name>
    <dbReference type="NCBI Taxonomy" id="13427"/>
    <lineage>
        <taxon>Eukaryota</taxon>
        <taxon>Viridiplantae</taxon>
        <taxon>Streptophyta</taxon>
        <taxon>Embryophyta</taxon>
        <taxon>Tracheophyta</taxon>
        <taxon>Spermatophyta</taxon>
        <taxon>Magnoliopsida</taxon>
        <taxon>eudicotyledons</taxon>
        <taxon>Gunneridae</taxon>
        <taxon>Pentapetalae</taxon>
        <taxon>asterids</taxon>
        <taxon>campanulids</taxon>
        <taxon>Asterales</taxon>
        <taxon>Asteraceae</taxon>
        <taxon>Cichorioideae</taxon>
        <taxon>Cichorieae</taxon>
        <taxon>Cichoriinae</taxon>
        <taxon>Cichorium</taxon>
    </lineage>
</organism>
<reference evidence="2" key="1">
    <citation type="journal article" date="2022" name="Mol. Ecol. Resour.">
        <title>The genomes of chicory, endive, great burdock and yacon provide insights into Asteraceae palaeo-polyploidization history and plant inulin production.</title>
        <authorList>
            <person name="Fan W."/>
            <person name="Wang S."/>
            <person name="Wang H."/>
            <person name="Wang A."/>
            <person name="Jiang F."/>
            <person name="Liu H."/>
            <person name="Zhao H."/>
            <person name="Xu D."/>
            <person name="Zhang Y."/>
        </authorList>
    </citation>
    <scope>NUCLEOTIDE SEQUENCE [LARGE SCALE GENOMIC DNA]</scope>
    <source>
        <strain evidence="2">cv. Punajuju</strain>
    </source>
</reference>
<gene>
    <name evidence="1" type="ORF">L2E82_24874</name>
</gene>
<reference evidence="1 2" key="2">
    <citation type="journal article" date="2022" name="Mol. Ecol. Resour.">
        <title>The genomes of chicory, endive, great burdock and yacon provide insights into Asteraceae paleo-polyploidization history and plant inulin production.</title>
        <authorList>
            <person name="Fan W."/>
            <person name="Wang S."/>
            <person name="Wang H."/>
            <person name="Wang A."/>
            <person name="Jiang F."/>
            <person name="Liu H."/>
            <person name="Zhao H."/>
            <person name="Xu D."/>
            <person name="Zhang Y."/>
        </authorList>
    </citation>
    <scope>NUCLEOTIDE SEQUENCE [LARGE SCALE GENOMIC DNA]</scope>
    <source>
        <strain evidence="2">cv. Punajuju</strain>
        <tissue evidence="1">Leaves</tissue>
    </source>
</reference>
<accession>A0ACB9E238</accession>
<dbReference type="EMBL" id="CM042012">
    <property type="protein sequence ID" value="KAI3752836.1"/>
    <property type="molecule type" value="Genomic_DNA"/>
</dbReference>
<comment type="caution">
    <text evidence="1">The sequence shown here is derived from an EMBL/GenBank/DDBJ whole genome shotgun (WGS) entry which is preliminary data.</text>
</comment>
<sequence length="92" mass="10142">MARSNTAVSNIMVSCIVMLTLLVITALFKYTSNAILASIIIPAVLCLIHFDAAVLLWKINKFDFLACCDICCKNSTISYENQMAVLEKIPPD</sequence>
<name>A0ACB9E238_CICIN</name>
<evidence type="ECO:0000313" key="1">
    <source>
        <dbReference type="EMBL" id="KAI3752836.1"/>
    </source>
</evidence>